<evidence type="ECO:0000256" key="1">
    <source>
        <dbReference type="ARBA" id="ARBA00011063"/>
    </source>
</evidence>
<comment type="similarity">
    <text evidence="1">Belongs to the low molecular weight phosphotyrosine protein phosphatase family.</text>
</comment>
<feature type="active site" evidence="5">
    <location>
        <position position="17"/>
    </location>
</feature>
<dbReference type="Proteomes" id="UP000284557">
    <property type="component" value="Unassembled WGS sequence"/>
</dbReference>
<name>A0ABD7HK06_9MYCO</name>
<dbReference type="SUPFAM" id="SSF52788">
    <property type="entry name" value="Phosphotyrosine protein phosphatases I"/>
    <property type="match status" value="1"/>
</dbReference>
<sequence>MTSGLHVTFICSGNICRSPMAANMFAHQINQRGLSSVVRVTSAGTHGWWHTPGAADPLTARVLAGHGYPAWHSVTQVGPEHLGADLLVAMGAEHVRILTRKGAPAQRIRMLRSFDPRPAVHSLDVFNPYEGTKADFEQVFTVIEAALPALHSWVDAQLAAHTTIAATTARHR</sequence>
<dbReference type="GO" id="GO:0004725">
    <property type="term" value="F:protein tyrosine phosphatase activity"/>
    <property type="evidence" value="ECO:0007669"/>
    <property type="project" value="UniProtKB-EC"/>
</dbReference>
<protein>
    <recommendedName>
        <fullName evidence="2">protein-tyrosine-phosphatase</fullName>
        <ecNumber evidence="2">3.1.3.48</ecNumber>
    </recommendedName>
</protein>
<dbReference type="Gene3D" id="3.40.50.2300">
    <property type="match status" value="1"/>
</dbReference>
<dbReference type="Pfam" id="PF01451">
    <property type="entry name" value="LMWPc"/>
    <property type="match status" value="1"/>
</dbReference>
<dbReference type="EMBL" id="QXBN01000018">
    <property type="protein sequence ID" value="RIT33880.1"/>
    <property type="molecule type" value="Genomic_DNA"/>
</dbReference>
<dbReference type="CDD" id="cd16343">
    <property type="entry name" value="LMWPTP"/>
    <property type="match status" value="1"/>
</dbReference>
<dbReference type="AlphaFoldDB" id="A0ABD7HK06"/>
<dbReference type="EC" id="3.1.3.48" evidence="2"/>
<keyword evidence="4" id="KW-0904">Protein phosphatase</keyword>
<dbReference type="SMART" id="SM00226">
    <property type="entry name" value="LMWPc"/>
    <property type="match status" value="1"/>
</dbReference>
<accession>A0ABD7HK06</accession>
<organism evidence="7 8">
    <name type="scientific">Mycobacteroides abscessus</name>
    <dbReference type="NCBI Taxonomy" id="36809"/>
    <lineage>
        <taxon>Bacteria</taxon>
        <taxon>Bacillati</taxon>
        <taxon>Actinomycetota</taxon>
        <taxon>Actinomycetes</taxon>
        <taxon>Mycobacteriales</taxon>
        <taxon>Mycobacteriaceae</taxon>
        <taxon>Mycobacteroides</taxon>
    </lineage>
</organism>
<proteinExistence type="inferred from homology"/>
<evidence type="ECO:0000313" key="8">
    <source>
        <dbReference type="Proteomes" id="UP000284557"/>
    </source>
</evidence>
<dbReference type="InterPro" id="IPR017867">
    <property type="entry name" value="Tyr_phospatase_low_mol_wt"/>
</dbReference>
<evidence type="ECO:0000256" key="3">
    <source>
        <dbReference type="ARBA" id="ARBA00022801"/>
    </source>
</evidence>
<evidence type="ECO:0000259" key="6">
    <source>
        <dbReference type="SMART" id="SM00226"/>
    </source>
</evidence>
<dbReference type="PANTHER" id="PTHR11717">
    <property type="entry name" value="LOW MOLECULAR WEIGHT PROTEIN TYROSINE PHOSPHATASE"/>
    <property type="match status" value="1"/>
</dbReference>
<feature type="active site" description="Nucleophile" evidence="5">
    <location>
        <position position="11"/>
    </location>
</feature>
<evidence type="ECO:0000256" key="4">
    <source>
        <dbReference type="ARBA" id="ARBA00022912"/>
    </source>
</evidence>
<evidence type="ECO:0000313" key="7">
    <source>
        <dbReference type="EMBL" id="RIT33880.1"/>
    </source>
</evidence>
<comment type="caution">
    <text evidence="7">The sequence shown here is derived from an EMBL/GenBank/DDBJ whole genome shotgun (WGS) entry which is preliminary data.</text>
</comment>
<dbReference type="RefSeq" id="WP_100521926.1">
    <property type="nucleotide sequence ID" value="NZ_QXAD01000001.1"/>
</dbReference>
<keyword evidence="3" id="KW-0378">Hydrolase</keyword>
<reference evidence="7 8" key="1">
    <citation type="submission" date="2018-08" db="EMBL/GenBank/DDBJ databases">
        <title>Linezolid Resistance in Mycobacterium abscessus: MIC Distribution and Comprehensive Investigation of Resistance Mechanisms.</title>
        <authorList>
            <person name="Ye M."/>
            <person name="Xu L."/>
            <person name="Zou Y."/>
            <person name="Li B."/>
            <person name="Guo Q."/>
            <person name="Zhang Y."/>
            <person name="Zhan M."/>
            <person name="Xu B."/>
            <person name="Yu F."/>
            <person name="Zhang Z."/>
            <person name="Chu H."/>
        </authorList>
    </citation>
    <scope>NUCLEOTIDE SEQUENCE [LARGE SCALE GENOMIC DNA]</scope>
    <source>
        <strain evidence="7 8">G143</strain>
    </source>
</reference>
<evidence type="ECO:0000256" key="2">
    <source>
        <dbReference type="ARBA" id="ARBA00013064"/>
    </source>
</evidence>
<dbReference type="InterPro" id="IPR023485">
    <property type="entry name" value="Ptyr_pPase"/>
</dbReference>
<dbReference type="InterPro" id="IPR050438">
    <property type="entry name" value="LMW_PTPase"/>
</dbReference>
<gene>
    <name evidence="7" type="ORF">D2E76_21050</name>
</gene>
<dbReference type="InterPro" id="IPR036196">
    <property type="entry name" value="Ptyr_pPase_sf"/>
</dbReference>
<dbReference type="PRINTS" id="PR00719">
    <property type="entry name" value="LMWPTPASE"/>
</dbReference>
<evidence type="ECO:0000256" key="5">
    <source>
        <dbReference type="PIRSR" id="PIRSR617867-1"/>
    </source>
</evidence>
<dbReference type="PANTHER" id="PTHR11717:SF7">
    <property type="entry name" value="LOW MOLECULAR WEIGHT PHOSPHOTYROSINE PROTEIN PHOSPHATASE"/>
    <property type="match status" value="1"/>
</dbReference>
<feature type="domain" description="Phosphotyrosine protein phosphatase I" evidence="6">
    <location>
        <begin position="5"/>
        <end position="153"/>
    </location>
</feature>